<dbReference type="Proteomes" id="UP000663844">
    <property type="component" value="Unassembled WGS sequence"/>
</dbReference>
<accession>A0A819TB60</accession>
<protein>
    <submittedName>
        <fullName evidence="1">Uncharacterized protein</fullName>
    </submittedName>
</protein>
<organism evidence="1 2">
    <name type="scientific">Adineta steineri</name>
    <dbReference type="NCBI Taxonomy" id="433720"/>
    <lineage>
        <taxon>Eukaryota</taxon>
        <taxon>Metazoa</taxon>
        <taxon>Spiralia</taxon>
        <taxon>Gnathifera</taxon>
        <taxon>Rotifera</taxon>
        <taxon>Eurotatoria</taxon>
        <taxon>Bdelloidea</taxon>
        <taxon>Adinetida</taxon>
        <taxon>Adinetidae</taxon>
        <taxon>Adineta</taxon>
    </lineage>
</organism>
<dbReference type="Pfam" id="PF00560">
    <property type="entry name" value="LRR_1"/>
    <property type="match status" value="1"/>
</dbReference>
<sequence length="114" mass="12961">MINHLPANIPNLHIIELDSNELTSLSGFETITSHDSILFSFNDNKIASISSGSLARIDKVNEFYLSNNQLTELPDSIYLIKDLKKVNIQNNKFDAIEKEWIQGIFRIINTTLII</sequence>
<evidence type="ECO:0000313" key="2">
    <source>
        <dbReference type="Proteomes" id="UP000663844"/>
    </source>
</evidence>
<reference evidence="1" key="1">
    <citation type="submission" date="2021-02" db="EMBL/GenBank/DDBJ databases">
        <authorList>
            <person name="Nowell W R."/>
        </authorList>
    </citation>
    <scope>NUCLEOTIDE SEQUENCE</scope>
</reference>
<dbReference type="AlphaFoldDB" id="A0A819TB60"/>
<proteinExistence type="predicted"/>
<dbReference type="EMBL" id="CAJOAZ010004829">
    <property type="protein sequence ID" value="CAF4076844.1"/>
    <property type="molecule type" value="Genomic_DNA"/>
</dbReference>
<dbReference type="Gene3D" id="3.80.10.10">
    <property type="entry name" value="Ribonuclease Inhibitor"/>
    <property type="match status" value="1"/>
</dbReference>
<gene>
    <name evidence="1" type="ORF">OXD698_LOCUS34053</name>
</gene>
<dbReference type="SUPFAM" id="SSF52058">
    <property type="entry name" value="L domain-like"/>
    <property type="match status" value="1"/>
</dbReference>
<comment type="caution">
    <text evidence="1">The sequence shown here is derived from an EMBL/GenBank/DDBJ whole genome shotgun (WGS) entry which is preliminary data.</text>
</comment>
<dbReference type="InterPro" id="IPR032675">
    <property type="entry name" value="LRR_dom_sf"/>
</dbReference>
<name>A0A819TB60_9BILA</name>
<dbReference type="InterPro" id="IPR001611">
    <property type="entry name" value="Leu-rich_rpt"/>
</dbReference>
<evidence type="ECO:0000313" key="1">
    <source>
        <dbReference type="EMBL" id="CAF4076844.1"/>
    </source>
</evidence>